<dbReference type="Proteomes" id="UP000284706">
    <property type="component" value="Unassembled WGS sequence"/>
</dbReference>
<feature type="compositionally biased region" description="Polar residues" evidence="8">
    <location>
        <begin position="666"/>
        <end position="685"/>
    </location>
</feature>
<keyword evidence="7" id="KW-0012">Acyltransferase</keyword>
<evidence type="ECO:0000256" key="8">
    <source>
        <dbReference type="SAM" id="MobiDB-lite"/>
    </source>
</evidence>
<keyword evidence="3" id="KW-0808">Transferase</keyword>
<dbReference type="InParanoid" id="A0A409VEW9"/>
<dbReference type="EMBL" id="NHYE01005666">
    <property type="protein sequence ID" value="PPQ64517.1"/>
    <property type="molecule type" value="Genomic_DNA"/>
</dbReference>
<dbReference type="GO" id="GO:0016410">
    <property type="term" value="F:N-acyltransferase activity"/>
    <property type="evidence" value="ECO:0007669"/>
    <property type="project" value="InterPro"/>
</dbReference>
<organism evidence="11 12">
    <name type="scientific">Gymnopilus dilepis</name>
    <dbReference type="NCBI Taxonomy" id="231916"/>
    <lineage>
        <taxon>Eukaryota</taxon>
        <taxon>Fungi</taxon>
        <taxon>Dikarya</taxon>
        <taxon>Basidiomycota</taxon>
        <taxon>Agaricomycotina</taxon>
        <taxon>Agaricomycetes</taxon>
        <taxon>Agaricomycetidae</taxon>
        <taxon>Agaricales</taxon>
        <taxon>Agaricineae</taxon>
        <taxon>Hymenogastraceae</taxon>
        <taxon>Gymnopilus</taxon>
    </lineage>
</organism>
<evidence type="ECO:0000313" key="11">
    <source>
        <dbReference type="EMBL" id="PPQ64517.1"/>
    </source>
</evidence>
<dbReference type="OrthoDB" id="2626014at2759"/>
<dbReference type="SUPFAM" id="SSF56317">
    <property type="entry name" value="Carbon-nitrogen hydrolase"/>
    <property type="match status" value="1"/>
</dbReference>
<evidence type="ECO:0000256" key="9">
    <source>
        <dbReference type="SAM" id="Phobius"/>
    </source>
</evidence>
<evidence type="ECO:0000259" key="10">
    <source>
        <dbReference type="PROSITE" id="PS50263"/>
    </source>
</evidence>
<feature type="transmembrane region" description="Helical" evidence="9">
    <location>
        <begin position="166"/>
        <end position="188"/>
    </location>
</feature>
<feature type="transmembrane region" description="Helical" evidence="9">
    <location>
        <begin position="94"/>
        <end position="114"/>
    </location>
</feature>
<dbReference type="GO" id="GO:0005886">
    <property type="term" value="C:plasma membrane"/>
    <property type="evidence" value="ECO:0007669"/>
    <property type="project" value="UniProtKB-SubCell"/>
</dbReference>
<feature type="region of interest" description="Disordered" evidence="8">
    <location>
        <begin position="568"/>
        <end position="592"/>
    </location>
</feature>
<feature type="transmembrane region" description="Helical" evidence="9">
    <location>
        <begin position="35"/>
        <end position="53"/>
    </location>
</feature>
<dbReference type="GO" id="GO:0042158">
    <property type="term" value="P:lipoprotein biosynthetic process"/>
    <property type="evidence" value="ECO:0007669"/>
    <property type="project" value="InterPro"/>
</dbReference>
<feature type="transmembrane region" description="Helical" evidence="9">
    <location>
        <begin position="126"/>
        <end position="146"/>
    </location>
</feature>
<dbReference type="STRING" id="231916.A0A409VEW9"/>
<feature type="region of interest" description="Disordered" evidence="8">
    <location>
        <begin position="666"/>
        <end position="686"/>
    </location>
</feature>
<evidence type="ECO:0000256" key="5">
    <source>
        <dbReference type="ARBA" id="ARBA00022989"/>
    </source>
</evidence>
<feature type="region of interest" description="Disordered" evidence="8">
    <location>
        <begin position="701"/>
        <end position="726"/>
    </location>
</feature>
<feature type="transmembrane region" description="Helical" evidence="9">
    <location>
        <begin position="221"/>
        <end position="239"/>
    </location>
</feature>
<dbReference type="Gene3D" id="3.60.110.10">
    <property type="entry name" value="Carbon-nitrogen hydrolase"/>
    <property type="match status" value="1"/>
</dbReference>
<gene>
    <name evidence="11" type="ORF">CVT26_002056</name>
</gene>
<evidence type="ECO:0000256" key="3">
    <source>
        <dbReference type="ARBA" id="ARBA00022679"/>
    </source>
</evidence>
<feature type="transmembrane region" description="Helical" evidence="9">
    <location>
        <begin position="12"/>
        <end position="29"/>
    </location>
</feature>
<reference evidence="11 12" key="1">
    <citation type="journal article" date="2018" name="Evol. Lett.">
        <title>Horizontal gene cluster transfer increased hallucinogenic mushroom diversity.</title>
        <authorList>
            <person name="Reynolds H.T."/>
            <person name="Vijayakumar V."/>
            <person name="Gluck-Thaler E."/>
            <person name="Korotkin H.B."/>
            <person name="Matheny P.B."/>
            <person name="Slot J.C."/>
        </authorList>
    </citation>
    <scope>NUCLEOTIDE SEQUENCE [LARGE SCALE GENOMIC DNA]</scope>
    <source>
        <strain evidence="11 12">SRW20</strain>
    </source>
</reference>
<keyword evidence="6 9" id="KW-0472">Membrane</keyword>
<dbReference type="PANTHER" id="PTHR38686:SF1">
    <property type="entry name" value="APOLIPOPROTEIN N-ACYLTRANSFERASE"/>
    <property type="match status" value="1"/>
</dbReference>
<feature type="domain" description="CN hydrolase" evidence="10">
    <location>
        <begin position="255"/>
        <end position="530"/>
    </location>
</feature>
<feature type="transmembrane region" description="Helical" evidence="9">
    <location>
        <begin position="62"/>
        <end position="82"/>
    </location>
</feature>
<dbReference type="InterPro" id="IPR036526">
    <property type="entry name" value="C-N_Hydrolase_sf"/>
</dbReference>
<keyword evidence="2" id="KW-1003">Cell membrane</keyword>
<proteinExistence type="predicted"/>
<sequence length="846" mass="93375">MTFRHLIFHQDNRNLGFMPLVGLASAIAVRPDSTPLPVAVTLAILLVYAPFLFRSDQPHRSIYIALTCLSLAVGNLVSRYHAAQNALSTSALSLVILFIISTISSSIVLGTVFIATKFHAFRKSSWSQITLFPAIWATVWCAISYISPVGHLSTWSIAKASDAYRWILPIGGPVSIDWIVAAWAVVLAQAVGHWYMGERDPEHEIDLLNPQDRSLEDNTSAVGLLVMVLVALTIPSFMWTDLPLPASLSTIDVSTPISLGCVLPPFERYKHHILTLDDYIAETKRVLSSANIFLWPEGAVTFHSAEEREGAFQKIRDKINDPTKLLGVSFEDVVEDPSDPAGRKSLSRTGIALISSKSNDTFLTYYKRHLVPLAESFSLRHSDIPPEIYEFSLPPPKNVKSGDWAPAPNKSRPIPVTTSICLDFAMPSPFAELSSRPALILAPARTWDITVGHAMWLQAKQRAAELDATVLWCDGGEGGRELVSVATSSRSSAPSKLALGLRGSLRHLTSKAPNPSDLSRRVFRKRLLSPKEAPSKDESFEDFHFVTQEDISPPSAAFDTSVTAEVGRNDSEYHPSHRSPVPRGLNSSAPPPVLLPRLLIPDSQANRISTHTVKTLTTSESSPTFTEFAHIASSFPQPPDHIPSPLNLRAEPSRLALGAELSSFPSNSRQLSTVTSPISQSNSRSDVVDLGGEVDYSGVQWFQDRPPRRPPTPPQQEAPPESQYHPSPHVIEQNNAFEYALSAAPSVLYQRYKQYGQLGVLGWCSEFSELIDGLKELGFAGNMFVTTRSQALKTCEEILQLKMEDVKMQLITMFLNSQVARLRRFLDADRVWNDYPDPQFPLEPGK</sequence>
<comment type="caution">
    <text evidence="11">The sequence shown here is derived from an EMBL/GenBank/DDBJ whole genome shotgun (WGS) entry which is preliminary data.</text>
</comment>
<dbReference type="AlphaFoldDB" id="A0A409VEW9"/>
<keyword evidence="4 9" id="KW-0812">Transmembrane</keyword>
<evidence type="ECO:0000256" key="6">
    <source>
        <dbReference type="ARBA" id="ARBA00023136"/>
    </source>
</evidence>
<dbReference type="PANTHER" id="PTHR38686">
    <property type="entry name" value="APOLIPOPROTEIN N-ACYLTRANSFERASE"/>
    <property type="match status" value="1"/>
</dbReference>
<evidence type="ECO:0000256" key="2">
    <source>
        <dbReference type="ARBA" id="ARBA00022475"/>
    </source>
</evidence>
<evidence type="ECO:0000256" key="4">
    <source>
        <dbReference type="ARBA" id="ARBA00022692"/>
    </source>
</evidence>
<comment type="subcellular location">
    <subcellularLocation>
        <location evidence="1">Cell membrane</location>
        <topology evidence="1">Multi-pass membrane protein</topology>
    </subcellularLocation>
</comment>
<evidence type="ECO:0000256" key="7">
    <source>
        <dbReference type="ARBA" id="ARBA00023315"/>
    </source>
</evidence>
<keyword evidence="12" id="KW-1185">Reference proteome</keyword>
<protein>
    <recommendedName>
        <fullName evidence="10">CN hydrolase domain-containing protein</fullName>
    </recommendedName>
</protein>
<keyword evidence="5 9" id="KW-1133">Transmembrane helix</keyword>
<dbReference type="PROSITE" id="PS50263">
    <property type="entry name" value="CN_HYDROLASE"/>
    <property type="match status" value="1"/>
</dbReference>
<name>A0A409VEW9_9AGAR</name>
<dbReference type="InterPro" id="IPR004563">
    <property type="entry name" value="Apolipo_AcylTrfase"/>
</dbReference>
<dbReference type="InterPro" id="IPR003010">
    <property type="entry name" value="C-N_Hydrolase"/>
</dbReference>
<evidence type="ECO:0000256" key="1">
    <source>
        <dbReference type="ARBA" id="ARBA00004651"/>
    </source>
</evidence>
<accession>A0A409VEW9</accession>
<evidence type="ECO:0000313" key="12">
    <source>
        <dbReference type="Proteomes" id="UP000284706"/>
    </source>
</evidence>